<dbReference type="AlphaFoldDB" id="A0AAW8F8Q9"/>
<keyword evidence="1" id="KW-0808">Transferase</keyword>
<evidence type="ECO:0000313" key="4">
    <source>
        <dbReference type="Proteomes" id="UP001234216"/>
    </source>
</evidence>
<keyword evidence="1" id="KW-0723">Serine/threonine-protein kinase</keyword>
<name>A0AAW8F8Q9_9ACTN</name>
<dbReference type="Proteomes" id="UP001234216">
    <property type="component" value="Unassembled WGS sequence"/>
</dbReference>
<dbReference type="PANTHER" id="PTHR35526:SF3">
    <property type="entry name" value="ANTI-SIGMA-F FACTOR RSBW"/>
    <property type="match status" value="1"/>
</dbReference>
<comment type="caution">
    <text evidence="3">The sequence shown here is derived from an EMBL/GenBank/DDBJ whole genome shotgun (WGS) entry which is preliminary data.</text>
</comment>
<dbReference type="PANTHER" id="PTHR35526">
    <property type="entry name" value="ANTI-SIGMA-F FACTOR RSBW-RELATED"/>
    <property type="match status" value="1"/>
</dbReference>
<keyword evidence="1" id="KW-0418">Kinase</keyword>
<dbReference type="EMBL" id="JAUSZV010000005">
    <property type="protein sequence ID" value="MDQ0906484.1"/>
    <property type="molecule type" value="Genomic_DNA"/>
</dbReference>
<organism evidence="3 4">
    <name type="scientific">Streptomyces canus</name>
    <dbReference type="NCBI Taxonomy" id="58343"/>
    <lineage>
        <taxon>Bacteria</taxon>
        <taxon>Bacillati</taxon>
        <taxon>Actinomycetota</taxon>
        <taxon>Actinomycetes</taxon>
        <taxon>Kitasatosporales</taxon>
        <taxon>Streptomycetaceae</taxon>
        <taxon>Streptomyces</taxon>
        <taxon>Streptomyces aurantiacus group</taxon>
    </lineage>
</organism>
<protein>
    <submittedName>
        <fullName evidence="3">Anti-sigma regulatory factor (Ser/Thr protein kinase)</fullName>
    </submittedName>
</protein>
<evidence type="ECO:0000313" key="3">
    <source>
        <dbReference type="EMBL" id="MDQ0906484.1"/>
    </source>
</evidence>
<evidence type="ECO:0000256" key="1">
    <source>
        <dbReference type="ARBA" id="ARBA00022527"/>
    </source>
</evidence>
<dbReference type="GO" id="GO:0004674">
    <property type="term" value="F:protein serine/threonine kinase activity"/>
    <property type="evidence" value="ECO:0007669"/>
    <property type="project" value="UniProtKB-KW"/>
</dbReference>
<accession>A0AAW8F8Q9</accession>
<dbReference type="InterPro" id="IPR036890">
    <property type="entry name" value="HATPase_C_sf"/>
</dbReference>
<dbReference type="InterPro" id="IPR050267">
    <property type="entry name" value="Anti-sigma-factor_SerPK"/>
</dbReference>
<dbReference type="SUPFAM" id="SSF55874">
    <property type="entry name" value="ATPase domain of HSP90 chaperone/DNA topoisomerase II/histidine kinase"/>
    <property type="match status" value="1"/>
</dbReference>
<feature type="domain" description="Histidine kinase/HSP90-like ATPase" evidence="2">
    <location>
        <begin position="22"/>
        <end position="119"/>
    </location>
</feature>
<dbReference type="Gene3D" id="3.30.565.10">
    <property type="entry name" value="Histidine kinase-like ATPase, C-terminal domain"/>
    <property type="match status" value="1"/>
</dbReference>
<evidence type="ECO:0000259" key="2">
    <source>
        <dbReference type="Pfam" id="PF13581"/>
    </source>
</evidence>
<proteinExistence type="predicted"/>
<sequence>MALLMARLGGIEPDDVAEWRISLDPVEVGRARAVVREQLHDWGLGRLADGAELMVSELVTNAVRHSHRRPVELRLVRGDCLLCEVDDDHDLPNLLSAGPTDEHGRGLRVVSTLAGAAARTGSEGMRHALVRVTSARYTVLACQLWRVVFASGSWA</sequence>
<dbReference type="CDD" id="cd16936">
    <property type="entry name" value="HATPase_RsbW-like"/>
    <property type="match status" value="1"/>
</dbReference>
<dbReference type="Pfam" id="PF13581">
    <property type="entry name" value="HATPase_c_2"/>
    <property type="match status" value="1"/>
</dbReference>
<gene>
    <name evidence="3" type="ORF">QFZ22_002469</name>
</gene>
<reference evidence="3" key="1">
    <citation type="submission" date="2023-07" db="EMBL/GenBank/DDBJ databases">
        <title>Comparative genomics of wheat-associated soil bacteria to identify genetic determinants of phenazine resistance.</title>
        <authorList>
            <person name="Mouncey N."/>
        </authorList>
    </citation>
    <scope>NUCLEOTIDE SEQUENCE</scope>
    <source>
        <strain evidence="3">V4I22</strain>
    </source>
</reference>
<dbReference type="InterPro" id="IPR003594">
    <property type="entry name" value="HATPase_dom"/>
</dbReference>